<feature type="compositionally biased region" description="Low complexity" evidence="1">
    <location>
        <begin position="60"/>
        <end position="78"/>
    </location>
</feature>
<dbReference type="InParanoid" id="A0A078A4Z5"/>
<gene>
    <name evidence="3" type="primary">Contig19024.g20177</name>
    <name evidence="3" type="ORF">STYLEM_4814</name>
</gene>
<name>A0A078A4Z5_STYLE</name>
<keyword evidence="2" id="KW-0732">Signal</keyword>
<dbReference type="AlphaFoldDB" id="A0A078A4Z5"/>
<keyword evidence="4" id="KW-1185">Reference proteome</keyword>
<feature type="compositionally biased region" description="Polar residues" evidence="1">
    <location>
        <begin position="79"/>
        <end position="97"/>
    </location>
</feature>
<dbReference type="EMBL" id="CCKQ01004663">
    <property type="protein sequence ID" value="CDW75819.1"/>
    <property type="molecule type" value="Genomic_DNA"/>
</dbReference>
<proteinExistence type="predicted"/>
<accession>A0A078A4Z5</accession>
<dbReference type="Proteomes" id="UP000039865">
    <property type="component" value="Unassembled WGS sequence"/>
</dbReference>
<sequence>MRTHIIIIVSIFLLFLLIQQSAQIKQSLSNMRLKYQLAQHEGHDHGDSTNKRKQPKFNSKNGKGEIQGIIQEGSNQQSNGTTTENITDNNGTQSIKDSQQRKPKQPINYRVSVDLEKIRQRPAQEK</sequence>
<evidence type="ECO:0000256" key="2">
    <source>
        <dbReference type="SAM" id="SignalP"/>
    </source>
</evidence>
<feature type="compositionally biased region" description="Basic and acidic residues" evidence="1">
    <location>
        <begin position="113"/>
        <end position="126"/>
    </location>
</feature>
<protein>
    <submittedName>
        <fullName evidence="3">Uncharacterized protein</fullName>
    </submittedName>
</protein>
<evidence type="ECO:0000313" key="3">
    <source>
        <dbReference type="EMBL" id="CDW75819.1"/>
    </source>
</evidence>
<evidence type="ECO:0000313" key="4">
    <source>
        <dbReference type="Proteomes" id="UP000039865"/>
    </source>
</evidence>
<evidence type="ECO:0000256" key="1">
    <source>
        <dbReference type="SAM" id="MobiDB-lite"/>
    </source>
</evidence>
<organism evidence="3 4">
    <name type="scientific">Stylonychia lemnae</name>
    <name type="common">Ciliate</name>
    <dbReference type="NCBI Taxonomy" id="5949"/>
    <lineage>
        <taxon>Eukaryota</taxon>
        <taxon>Sar</taxon>
        <taxon>Alveolata</taxon>
        <taxon>Ciliophora</taxon>
        <taxon>Intramacronucleata</taxon>
        <taxon>Spirotrichea</taxon>
        <taxon>Stichotrichia</taxon>
        <taxon>Sporadotrichida</taxon>
        <taxon>Oxytrichidae</taxon>
        <taxon>Stylonychinae</taxon>
        <taxon>Stylonychia</taxon>
    </lineage>
</organism>
<feature type="region of interest" description="Disordered" evidence="1">
    <location>
        <begin position="38"/>
        <end position="126"/>
    </location>
</feature>
<feature type="compositionally biased region" description="Basic and acidic residues" evidence="1">
    <location>
        <begin position="40"/>
        <end position="50"/>
    </location>
</feature>
<reference evidence="3 4" key="1">
    <citation type="submission" date="2014-06" db="EMBL/GenBank/DDBJ databases">
        <authorList>
            <person name="Swart Estienne"/>
        </authorList>
    </citation>
    <scope>NUCLEOTIDE SEQUENCE [LARGE SCALE GENOMIC DNA]</scope>
    <source>
        <strain evidence="3 4">130c</strain>
    </source>
</reference>
<feature type="chain" id="PRO_5001729273" evidence="2">
    <location>
        <begin position="23"/>
        <end position="126"/>
    </location>
</feature>
<feature type="signal peptide" evidence="2">
    <location>
        <begin position="1"/>
        <end position="22"/>
    </location>
</feature>